<protein>
    <submittedName>
        <fullName evidence="3">HotDog domain-containing protein</fullName>
    </submittedName>
</protein>
<sequence>MPETFRNWIKKDRATANISNIVASVSALLIVATGLAKYASQRKKEKSYKSYINSLESQVDKLSIVSLLRSDPMFEEVKSSYDHIEPERRSHHFTAGTLQGKGKLAIRPILFFSKEKMELVVISHVGSDMCGHSGIVHGGMISTLMDELFARTAIPFLPDRNGATAYLHVNFRKPLGANQFIVGKSKVTKLEGRKGFVEGTLETLGGQTVADGNALFISIKKLDVQK</sequence>
<keyword evidence="4" id="KW-1185">Reference proteome</keyword>
<dbReference type="EMBL" id="QKWP01000129">
    <property type="protein sequence ID" value="RIB26621.1"/>
    <property type="molecule type" value="Genomic_DNA"/>
</dbReference>
<dbReference type="STRING" id="44941.A0A397VXS9"/>
<dbReference type="AlphaFoldDB" id="A0A397VXS9"/>
<dbReference type="Pfam" id="PF03061">
    <property type="entry name" value="4HBT"/>
    <property type="match status" value="1"/>
</dbReference>
<dbReference type="SUPFAM" id="SSF54637">
    <property type="entry name" value="Thioesterase/thiol ester dehydrase-isomerase"/>
    <property type="match status" value="1"/>
</dbReference>
<evidence type="ECO:0000259" key="2">
    <source>
        <dbReference type="Pfam" id="PF03061"/>
    </source>
</evidence>
<feature type="domain" description="Thioesterase" evidence="2">
    <location>
        <begin position="134"/>
        <end position="209"/>
    </location>
</feature>
<dbReference type="PANTHER" id="PTHR47260:SF1">
    <property type="entry name" value="UPF0644 PROTEIN PB2B4.06"/>
    <property type="match status" value="1"/>
</dbReference>
<gene>
    <name evidence="3" type="ORF">C2G38_2064361</name>
</gene>
<proteinExistence type="predicted"/>
<name>A0A397VXS9_9GLOM</name>
<dbReference type="Gene3D" id="3.10.129.10">
    <property type="entry name" value="Hotdog Thioesterase"/>
    <property type="match status" value="1"/>
</dbReference>
<dbReference type="PANTHER" id="PTHR47260">
    <property type="entry name" value="UPF0644 PROTEIN PB2B4.06"/>
    <property type="match status" value="1"/>
</dbReference>
<dbReference type="InterPro" id="IPR006683">
    <property type="entry name" value="Thioestr_dom"/>
</dbReference>
<dbReference type="InterPro" id="IPR052061">
    <property type="entry name" value="PTE-AB_protein"/>
</dbReference>
<accession>A0A397VXS9</accession>
<feature type="transmembrane region" description="Helical" evidence="1">
    <location>
        <begin position="20"/>
        <end position="39"/>
    </location>
</feature>
<keyword evidence="1" id="KW-1133">Transmembrane helix</keyword>
<evidence type="ECO:0000313" key="3">
    <source>
        <dbReference type="EMBL" id="RIB26621.1"/>
    </source>
</evidence>
<evidence type="ECO:0000256" key="1">
    <source>
        <dbReference type="SAM" id="Phobius"/>
    </source>
</evidence>
<organism evidence="3 4">
    <name type="scientific">Gigaspora rosea</name>
    <dbReference type="NCBI Taxonomy" id="44941"/>
    <lineage>
        <taxon>Eukaryota</taxon>
        <taxon>Fungi</taxon>
        <taxon>Fungi incertae sedis</taxon>
        <taxon>Mucoromycota</taxon>
        <taxon>Glomeromycotina</taxon>
        <taxon>Glomeromycetes</taxon>
        <taxon>Diversisporales</taxon>
        <taxon>Gigasporaceae</taxon>
        <taxon>Gigaspora</taxon>
    </lineage>
</organism>
<dbReference type="CDD" id="cd03443">
    <property type="entry name" value="PaaI_thioesterase"/>
    <property type="match status" value="1"/>
</dbReference>
<reference evidence="3 4" key="1">
    <citation type="submission" date="2018-06" db="EMBL/GenBank/DDBJ databases">
        <title>Comparative genomics reveals the genomic features of Rhizophagus irregularis, R. cerebriforme, R. diaphanum and Gigaspora rosea, and their symbiotic lifestyle signature.</title>
        <authorList>
            <person name="Morin E."/>
            <person name="San Clemente H."/>
            <person name="Chen E.C.H."/>
            <person name="De La Providencia I."/>
            <person name="Hainaut M."/>
            <person name="Kuo A."/>
            <person name="Kohler A."/>
            <person name="Murat C."/>
            <person name="Tang N."/>
            <person name="Roy S."/>
            <person name="Loubradou J."/>
            <person name="Henrissat B."/>
            <person name="Grigoriev I.V."/>
            <person name="Corradi N."/>
            <person name="Roux C."/>
            <person name="Martin F.M."/>
        </authorList>
    </citation>
    <scope>NUCLEOTIDE SEQUENCE [LARGE SCALE GENOMIC DNA]</scope>
    <source>
        <strain evidence="3 4">DAOM 194757</strain>
    </source>
</reference>
<dbReference type="Proteomes" id="UP000266673">
    <property type="component" value="Unassembled WGS sequence"/>
</dbReference>
<evidence type="ECO:0000313" key="4">
    <source>
        <dbReference type="Proteomes" id="UP000266673"/>
    </source>
</evidence>
<dbReference type="InterPro" id="IPR029069">
    <property type="entry name" value="HotDog_dom_sf"/>
</dbReference>
<dbReference type="OrthoDB" id="506431at2759"/>
<keyword evidence="1" id="KW-0812">Transmembrane</keyword>
<keyword evidence="1" id="KW-0472">Membrane</keyword>
<comment type="caution">
    <text evidence="3">The sequence shown here is derived from an EMBL/GenBank/DDBJ whole genome shotgun (WGS) entry which is preliminary data.</text>
</comment>